<protein>
    <submittedName>
        <fullName evidence="1">Uncharacterized protein</fullName>
    </submittedName>
</protein>
<proteinExistence type="predicted"/>
<name>A0A6A3GRR3_9STRA</name>
<dbReference type="AlphaFoldDB" id="A0A6A3GRR3"/>
<evidence type="ECO:0000313" key="2">
    <source>
        <dbReference type="Proteomes" id="UP000435112"/>
    </source>
</evidence>
<feature type="non-terminal residue" evidence="1">
    <location>
        <position position="115"/>
    </location>
</feature>
<sequence length="115" mass="11589">MKEFGMSVVKQSQKPISHCPQVSPPSLSRSFASVGLAGWTSGWPVYGTSTDFAGVSAVIASLILVVGAGVGASDPPWRLVITSSITVVAGVGALDGPSVVEGGYGRLDAQAATDI</sequence>
<gene>
    <name evidence="1" type="ORF">PR002_g31061</name>
</gene>
<dbReference type="EMBL" id="QXFU01007755">
    <property type="protein sequence ID" value="KAE8957808.1"/>
    <property type="molecule type" value="Genomic_DNA"/>
</dbReference>
<evidence type="ECO:0000313" key="1">
    <source>
        <dbReference type="EMBL" id="KAE8957808.1"/>
    </source>
</evidence>
<organism evidence="1 2">
    <name type="scientific">Phytophthora rubi</name>
    <dbReference type="NCBI Taxonomy" id="129364"/>
    <lineage>
        <taxon>Eukaryota</taxon>
        <taxon>Sar</taxon>
        <taxon>Stramenopiles</taxon>
        <taxon>Oomycota</taxon>
        <taxon>Peronosporomycetes</taxon>
        <taxon>Peronosporales</taxon>
        <taxon>Peronosporaceae</taxon>
        <taxon>Phytophthora</taxon>
    </lineage>
</organism>
<comment type="caution">
    <text evidence="1">The sequence shown here is derived from an EMBL/GenBank/DDBJ whole genome shotgun (WGS) entry which is preliminary data.</text>
</comment>
<dbReference type="Proteomes" id="UP000435112">
    <property type="component" value="Unassembled WGS sequence"/>
</dbReference>
<accession>A0A6A3GRR3</accession>
<reference evidence="1 2" key="1">
    <citation type="submission" date="2018-09" db="EMBL/GenBank/DDBJ databases">
        <title>Genomic investigation of the strawberry pathogen Phytophthora fragariae indicates pathogenicity is determined by transcriptional variation in three key races.</title>
        <authorList>
            <person name="Adams T.M."/>
            <person name="Armitage A.D."/>
            <person name="Sobczyk M.K."/>
            <person name="Bates H.J."/>
            <person name="Dunwell J.M."/>
            <person name="Nellist C.F."/>
            <person name="Harrison R.J."/>
        </authorList>
    </citation>
    <scope>NUCLEOTIDE SEQUENCE [LARGE SCALE GENOMIC DNA]</scope>
    <source>
        <strain evidence="1 2">SCRP324</strain>
    </source>
</reference>